<dbReference type="Gene3D" id="2.60.40.10">
    <property type="entry name" value="Immunoglobulins"/>
    <property type="match status" value="1"/>
</dbReference>
<dbReference type="InterPro" id="IPR051713">
    <property type="entry name" value="T-cell_Activation_Regulation"/>
</dbReference>
<dbReference type="PANTHER" id="PTHR25466:SF14">
    <property type="entry name" value="BUTYROPHILIN SUBFAMILY 2 MEMBER A2-LIKE-RELATED"/>
    <property type="match status" value="1"/>
</dbReference>
<dbReference type="GO" id="GO:0009897">
    <property type="term" value="C:external side of plasma membrane"/>
    <property type="evidence" value="ECO:0007669"/>
    <property type="project" value="TreeGrafter"/>
</dbReference>
<evidence type="ECO:0000256" key="5">
    <source>
        <dbReference type="ARBA" id="ARBA00022989"/>
    </source>
</evidence>
<dbReference type="Pfam" id="PF07686">
    <property type="entry name" value="V-set"/>
    <property type="match status" value="1"/>
</dbReference>
<sequence length="147" mass="16722">IMQCKALSITTVLLLLSPVSLQDPVHITGVVGGSVILPCSYKERVLKPVEINVFWRYNESMVVYDIENGIPSTKGQDAMFKVRIESFTSEYENGNFSIRLQHLNFTDSGQFSCSIIPHEGEEHKEHKLVKNVKTEFSSKELWQKVSF</sequence>
<dbReference type="GO" id="GO:0006955">
    <property type="term" value="P:immune response"/>
    <property type="evidence" value="ECO:0007669"/>
    <property type="project" value="TreeGrafter"/>
</dbReference>
<proteinExistence type="predicted"/>
<evidence type="ECO:0000256" key="1">
    <source>
        <dbReference type="ARBA" id="ARBA00004251"/>
    </source>
</evidence>
<organism evidence="13 14">
    <name type="scientific">Sinocyclocheilus anshuiensis</name>
    <dbReference type="NCBI Taxonomy" id="1608454"/>
    <lineage>
        <taxon>Eukaryota</taxon>
        <taxon>Metazoa</taxon>
        <taxon>Chordata</taxon>
        <taxon>Craniata</taxon>
        <taxon>Vertebrata</taxon>
        <taxon>Euteleostomi</taxon>
        <taxon>Actinopterygii</taxon>
        <taxon>Neopterygii</taxon>
        <taxon>Teleostei</taxon>
        <taxon>Ostariophysi</taxon>
        <taxon>Cypriniformes</taxon>
        <taxon>Cyprinidae</taxon>
        <taxon>Cyprininae</taxon>
        <taxon>Sinocyclocheilus</taxon>
    </lineage>
</organism>
<keyword evidence="9" id="KW-0325">Glycoprotein</keyword>
<dbReference type="InterPro" id="IPR013783">
    <property type="entry name" value="Ig-like_fold"/>
</dbReference>
<feature type="domain" description="Ig-like" evidence="12">
    <location>
        <begin position="18"/>
        <end position="115"/>
    </location>
</feature>
<dbReference type="Proteomes" id="UP000472260">
    <property type="component" value="Unassembled WGS sequence"/>
</dbReference>
<keyword evidence="3" id="KW-0812">Transmembrane</keyword>
<dbReference type="PANTHER" id="PTHR25466">
    <property type="entry name" value="T-LYMPHOCYTE ACTIVATION ANTIGEN"/>
    <property type="match status" value="1"/>
</dbReference>
<keyword evidence="10" id="KW-0393">Immunoglobulin domain</keyword>
<feature type="signal peptide" evidence="11">
    <location>
        <begin position="1"/>
        <end position="22"/>
    </location>
</feature>
<dbReference type="GO" id="GO:0031295">
    <property type="term" value="P:T cell costimulation"/>
    <property type="evidence" value="ECO:0007669"/>
    <property type="project" value="TreeGrafter"/>
</dbReference>
<name>A0A671RLA0_9TELE</name>
<dbReference type="InterPro" id="IPR003599">
    <property type="entry name" value="Ig_sub"/>
</dbReference>
<dbReference type="GO" id="GO:0042130">
    <property type="term" value="P:negative regulation of T cell proliferation"/>
    <property type="evidence" value="ECO:0007669"/>
    <property type="project" value="TreeGrafter"/>
</dbReference>
<dbReference type="AlphaFoldDB" id="A0A671RLA0"/>
<evidence type="ECO:0000256" key="7">
    <source>
        <dbReference type="ARBA" id="ARBA00023157"/>
    </source>
</evidence>
<keyword evidence="4 11" id="KW-0732">Signal</keyword>
<dbReference type="InterPro" id="IPR036179">
    <property type="entry name" value="Ig-like_dom_sf"/>
</dbReference>
<evidence type="ECO:0000256" key="2">
    <source>
        <dbReference type="ARBA" id="ARBA00022475"/>
    </source>
</evidence>
<evidence type="ECO:0000256" key="3">
    <source>
        <dbReference type="ARBA" id="ARBA00022692"/>
    </source>
</evidence>
<dbReference type="SMART" id="SM00409">
    <property type="entry name" value="IG"/>
    <property type="match status" value="1"/>
</dbReference>
<keyword evidence="14" id="KW-1185">Reference proteome</keyword>
<dbReference type="GO" id="GO:0042102">
    <property type="term" value="P:positive regulation of T cell proliferation"/>
    <property type="evidence" value="ECO:0007669"/>
    <property type="project" value="TreeGrafter"/>
</dbReference>
<dbReference type="InterPro" id="IPR007110">
    <property type="entry name" value="Ig-like_dom"/>
</dbReference>
<evidence type="ECO:0000259" key="12">
    <source>
        <dbReference type="PROSITE" id="PS50835"/>
    </source>
</evidence>
<reference evidence="13" key="2">
    <citation type="submission" date="2025-09" db="UniProtKB">
        <authorList>
            <consortium name="Ensembl"/>
        </authorList>
    </citation>
    <scope>IDENTIFICATION</scope>
</reference>
<dbReference type="InterPro" id="IPR013106">
    <property type="entry name" value="Ig_V-set"/>
</dbReference>
<keyword evidence="6" id="KW-0472">Membrane</keyword>
<evidence type="ECO:0000313" key="14">
    <source>
        <dbReference type="Proteomes" id="UP000472260"/>
    </source>
</evidence>
<evidence type="ECO:0000256" key="8">
    <source>
        <dbReference type="ARBA" id="ARBA00023170"/>
    </source>
</evidence>
<dbReference type="SUPFAM" id="SSF48726">
    <property type="entry name" value="Immunoglobulin"/>
    <property type="match status" value="1"/>
</dbReference>
<comment type="subcellular location">
    <subcellularLocation>
        <location evidence="1">Cell membrane</location>
        <topology evidence="1">Single-pass type I membrane protein</topology>
    </subcellularLocation>
</comment>
<feature type="chain" id="PRO_5025420021" description="Ig-like domain-containing protein" evidence="11">
    <location>
        <begin position="23"/>
        <end position="147"/>
    </location>
</feature>
<evidence type="ECO:0000256" key="11">
    <source>
        <dbReference type="SAM" id="SignalP"/>
    </source>
</evidence>
<protein>
    <recommendedName>
        <fullName evidence="12">Ig-like domain-containing protein</fullName>
    </recommendedName>
</protein>
<dbReference type="Ensembl" id="ENSSANT00000089691.1">
    <property type="protein sequence ID" value="ENSSANP00000084385.1"/>
    <property type="gene ID" value="ENSSANG00000041891.1"/>
</dbReference>
<reference evidence="13" key="1">
    <citation type="submission" date="2025-08" db="UniProtKB">
        <authorList>
            <consortium name="Ensembl"/>
        </authorList>
    </citation>
    <scope>IDENTIFICATION</scope>
</reference>
<keyword evidence="5" id="KW-1133">Transmembrane helix</keyword>
<keyword evidence="8" id="KW-0675">Receptor</keyword>
<accession>A0A671RLA0</accession>
<dbReference type="GO" id="GO:0071222">
    <property type="term" value="P:cellular response to lipopolysaccharide"/>
    <property type="evidence" value="ECO:0007669"/>
    <property type="project" value="TreeGrafter"/>
</dbReference>
<dbReference type="PROSITE" id="PS50835">
    <property type="entry name" value="IG_LIKE"/>
    <property type="match status" value="1"/>
</dbReference>
<keyword evidence="2" id="KW-1003">Cell membrane</keyword>
<evidence type="ECO:0000256" key="6">
    <source>
        <dbReference type="ARBA" id="ARBA00023136"/>
    </source>
</evidence>
<evidence type="ECO:0000256" key="4">
    <source>
        <dbReference type="ARBA" id="ARBA00022729"/>
    </source>
</evidence>
<evidence type="ECO:0000313" key="13">
    <source>
        <dbReference type="Ensembl" id="ENSSANP00000084385.1"/>
    </source>
</evidence>
<dbReference type="GO" id="GO:0007166">
    <property type="term" value="P:cell surface receptor signaling pathway"/>
    <property type="evidence" value="ECO:0007669"/>
    <property type="project" value="TreeGrafter"/>
</dbReference>
<evidence type="ECO:0000256" key="10">
    <source>
        <dbReference type="ARBA" id="ARBA00023319"/>
    </source>
</evidence>
<keyword evidence="7" id="KW-1015">Disulfide bond</keyword>
<evidence type="ECO:0000256" key="9">
    <source>
        <dbReference type="ARBA" id="ARBA00023180"/>
    </source>
</evidence>